<dbReference type="Pfam" id="PF07681">
    <property type="entry name" value="DoxX"/>
    <property type="match status" value="1"/>
</dbReference>
<feature type="transmembrane region" description="Helical" evidence="7">
    <location>
        <begin position="99"/>
        <end position="122"/>
    </location>
</feature>
<protein>
    <submittedName>
        <fullName evidence="8">DoxX family protein</fullName>
    </submittedName>
</protein>
<dbReference type="InterPro" id="IPR051907">
    <property type="entry name" value="DoxX-like_oxidoreductase"/>
</dbReference>
<evidence type="ECO:0000256" key="4">
    <source>
        <dbReference type="ARBA" id="ARBA00022692"/>
    </source>
</evidence>
<feature type="transmembrane region" description="Helical" evidence="7">
    <location>
        <begin position="48"/>
        <end position="69"/>
    </location>
</feature>
<keyword evidence="6 7" id="KW-0472">Membrane</keyword>
<evidence type="ECO:0000313" key="8">
    <source>
        <dbReference type="EMBL" id="RDI99037.1"/>
    </source>
</evidence>
<dbReference type="PANTHER" id="PTHR33452">
    <property type="entry name" value="OXIDOREDUCTASE CATD-RELATED"/>
    <property type="match status" value="1"/>
</dbReference>
<gene>
    <name evidence="8" type="ORF">DVT68_11155</name>
</gene>
<sequence length="136" mass="15107">MNPNRAARYAPLLLRVVLGSLFIAHLYWKFALLPGGLPRWWAGFAASGYPWFVPWYVFSAEIAGALLLIPGIGVRWVSLYALPMMIGATHFWAVRKGFYFTGAGAELPLLWSVLLVLQILLGDGPYRWRAGRASAA</sequence>
<comment type="similarity">
    <text evidence="2">Belongs to the DoxX family.</text>
</comment>
<dbReference type="Proteomes" id="UP000254711">
    <property type="component" value="Unassembled WGS sequence"/>
</dbReference>
<evidence type="ECO:0000256" key="6">
    <source>
        <dbReference type="ARBA" id="ARBA00023136"/>
    </source>
</evidence>
<evidence type="ECO:0000256" key="7">
    <source>
        <dbReference type="SAM" id="Phobius"/>
    </source>
</evidence>
<dbReference type="EMBL" id="QQSY01000002">
    <property type="protein sequence ID" value="RDI99037.1"/>
    <property type="molecule type" value="Genomic_DNA"/>
</dbReference>
<dbReference type="RefSeq" id="WP_114825124.1">
    <property type="nucleotide sequence ID" value="NZ_QQSY01000002.1"/>
</dbReference>
<accession>A0A370K9A5</accession>
<dbReference type="GO" id="GO:0005886">
    <property type="term" value="C:plasma membrane"/>
    <property type="evidence" value="ECO:0007669"/>
    <property type="project" value="UniProtKB-SubCell"/>
</dbReference>
<dbReference type="PANTHER" id="PTHR33452:SF1">
    <property type="entry name" value="INNER MEMBRANE PROTEIN YPHA-RELATED"/>
    <property type="match status" value="1"/>
</dbReference>
<evidence type="ECO:0000256" key="2">
    <source>
        <dbReference type="ARBA" id="ARBA00006679"/>
    </source>
</evidence>
<comment type="subcellular location">
    <subcellularLocation>
        <location evidence="1">Cell membrane</location>
        <topology evidence="1">Multi-pass membrane protein</topology>
    </subcellularLocation>
</comment>
<proteinExistence type="inferred from homology"/>
<keyword evidence="3" id="KW-1003">Cell membrane</keyword>
<feature type="transmembrane region" description="Helical" evidence="7">
    <location>
        <begin position="12"/>
        <end position="28"/>
    </location>
</feature>
<evidence type="ECO:0000313" key="9">
    <source>
        <dbReference type="Proteomes" id="UP000254711"/>
    </source>
</evidence>
<organism evidence="8 9">
    <name type="scientific">Dyella solisilvae</name>
    <dbReference type="NCBI Taxonomy" id="1920168"/>
    <lineage>
        <taxon>Bacteria</taxon>
        <taxon>Pseudomonadati</taxon>
        <taxon>Pseudomonadota</taxon>
        <taxon>Gammaproteobacteria</taxon>
        <taxon>Lysobacterales</taxon>
        <taxon>Rhodanobacteraceae</taxon>
        <taxon>Dyella</taxon>
    </lineage>
</organism>
<evidence type="ECO:0000256" key="3">
    <source>
        <dbReference type="ARBA" id="ARBA00022475"/>
    </source>
</evidence>
<evidence type="ECO:0000256" key="5">
    <source>
        <dbReference type="ARBA" id="ARBA00022989"/>
    </source>
</evidence>
<comment type="caution">
    <text evidence="8">The sequence shown here is derived from an EMBL/GenBank/DDBJ whole genome shotgun (WGS) entry which is preliminary data.</text>
</comment>
<dbReference type="OrthoDB" id="5382961at2"/>
<keyword evidence="4 7" id="KW-0812">Transmembrane</keyword>
<dbReference type="AlphaFoldDB" id="A0A370K9A5"/>
<reference evidence="8 9" key="1">
    <citation type="submission" date="2018-07" db="EMBL/GenBank/DDBJ databases">
        <title>Dyella solisilvae sp. nov., isolated from the pine and broad-leaved mixed forest soil.</title>
        <authorList>
            <person name="Gao Z."/>
            <person name="Qiu L."/>
        </authorList>
    </citation>
    <scope>NUCLEOTIDE SEQUENCE [LARGE SCALE GENOMIC DNA]</scope>
    <source>
        <strain evidence="8 9">DHG54</strain>
    </source>
</reference>
<evidence type="ECO:0000256" key="1">
    <source>
        <dbReference type="ARBA" id="ARBA00004651"/>
    </source>
</evidence>
<name>A0A370K9A5_9GAMM</name>
<keyword evidence="9" id="KW-1185">Reference proteome</keyword>
<dbReference type="InterPro" id="IPR032808">
    <property type="entry name" value="DoxX"/>
</dbReference>
<keyword evidence="5 7" id="KW-1133">Transmembrane helix</keyword>